<evidence type="ECO:0000313" key="3">
    <source>
        <dbReference type="Proteomes" id="UP000238565"/>
    </source>
</evidence>
<gene>
    <name evidence="2" type="ORF">C3729_07340</name>
</gene>
<dbReference type="Proteomes" id="UP000238565">
    <property type="component" value="Unassembled WGS sequence"/>
</dbReference>
<keyword evidence="1" id="KW-0732">Signal</keyword>
<evidence type="ECO:0000313" key="2">
    <source>
        <dbReference type="EMBL" id="PPZ91864.1"/>
    </source>
</evidence>
<feature type="signal peptide" evidence="1">
    <location>
        <begin position="1"/>
        <end position="18"/>
    </location>
</feature>
<dbReference type="RefSeq" id="WP_104793549.1">
    <property type="nucleotide sequence ID" value="NZ_PTPZ01000003.1"/>
</dbReference>
<comment type="caution">
    <text evidence="2">The sequence shown here is derived from an EMBL/GenBank/DDBJ whole genome shotgun (WGS) entry which is preliminary data.</text>
</comment>
<dbReference type="AlphaFoldDB" id="A0A2S7I5N3"/>
<dbReference type="EMBL" id="PTPZ01000003">
    <property type="protein sequence ID" value="PPZ91864.1"/>
    <property type="molecule type" value="Genomic_DNA"/>
</dbReference>
<sequence length="175" mass="18404">MKKLFLVGALALFGAVNAQTKDVLSKGHWLVETNTNFGVLSPSNTSIGFMSSNGTSLFKIGGEAGYFVANNLALKVGLGLTSMTGEDFYGDSETVSAFNYKVGVKYYIASQFPVQVDFSGISSEGSSTNAIGFQGGYAWFVAPNISIEPGLRYDVSADDGGDGIFSGNVGFAIHF</sequence>
<reference evidence="2 3" key="1">
    <citation type="submission" date="2018-02" db="EMBL/GenBank/DDBJ databases">
        <title>Draft genome sequence of bacterial isolates from marine environment.</title>
        <authorList>
            <person name="Singh S.K."/>
            <person name="Hill R."/>
            <person name="Major S."/>
            <person name="Cai H."/>
            <person name="Li Y."/>
        </authorList>
    </citation>
    <scope>NUCLEOTIDE SEQUENCE [LARGE SCALE GENOMIC DNA]</scope>
    <source>
        <strain evidence="2 3">IMET F</strain>
    </source>
</reference>
<feature type="chain" id="PRO_5015486365" description="Outer membrane beta-barrel domain protein" evidence="1">
    <location>
        <begin position="19"/>
        <end position="175"/>
    </location>
</feature>
<evidence type="ECO:0008006" key="4">
    <source>
        <dbReference type="Google" id="ProtNLM"/>
    </source>
</evidence>
<dbReference type="SUPFAM" id="SSF56925">
    <property type="entry name" value="OMPA-like"/>
    <property type="match status" value="1"/>
</dbReference>
<accession>A0A2S7I5N3</accession>
<organism evidence="2 3">
    <name type="scientific">Cloacibacterium normanense</name>
    <dbReference type="NCBI Taxonomy" id="237258"/>
    <lineage>
        <taxon>Bacteria</taxon>
        <taxon>Pseudomonadati</taxon>
        <taxon>Bacteroidota</taxon>
        <taxon>Flavobacteriia</taxon>
        <taxon>Flavobacteriales</taxon>
        <taxon>Weeksellaceae</taxon>
    </lineage>
</organism>
<dbReference type="InterPro" id="IPR011250">
    <property type="entry name" value="OMP/PagP_B-barrel"/>
</dbReference>
<name>A0A2S7I5N3_9FLAO</name>
<protein>
    <recommendedName>
        <fullName evidence="4">Outer membrane beta-barrel domain protein</fullName>
    </recommendedName>
</protein>
<evidence type="ECO:0000256" key="1">
    <source>
        <dbReference type="SAM" id="SignalP"/>
    </source>
</evidence>
<proteinExistence type="predicted"/>